<dbReference type="SUPFAM" id="SSF50494">
    <property type="entry name" value="Trypsin-like serine proteases"/>
    <property type="match status" value="1"/>
</dbReference>
<dbReference type="GO" id="GO:0004252">
    <property type="term" value="F:serine-type endopeptidase activity"/>
    <property type="evidence" value="ECO:0007669"/>
    <property type="project" value="InterPro"/>
</dbReference>
<evidence type="ECO:0000256" key="5">
    <source>
        <dbReference type="ARBA" id="ARBA00013033"/>
    </source>
</evidence>
<dbReference type="GO" id="GO:0031966">
    <property type="term" value="C:mitochondrial membrane"/>
    <property type="evidence" value="ECO:0007669"/>
    <property type="project" value="UniProtKB-SubCell"/>
</dbReference>
<keyword evidence="13 19" id="KW-1133">Transmembrane helix</keyword>
<evidence type="ECO:0000256" key="17">
    <source>
        <dbReference type="ARBA" id="ARBA00029644"/>
    </source>
</evidence>
<reference evidence="21" key="1">
    <citation type="journal article" date="2014" name="PLoS ONE">
        <title>Transcriptome-Based Identification of ABC Transporters in the Western Tarnished Plant Bug Lygus hesperus.</title>
        <authorList>
            <person name="Hull J.J."/>
            <person name="Chaney K."/>
            <person name="Geib S.M."/>
            <person name="Fabrick J.A."/>
            <person name="Brent C.S."/>
            <person name="Walsh D."/>
            <person name="Lavine L.C."/>
        </authorList>
    </citation>
    <scope>NUCLEOTIDE SEQUENCE</scope>
</reference>
<keyword evidence="15 19" id="KW-0472">Membrane</keyword>
<organism evidence="21">
    <name type="scientific">Lygus hesperus</name>
    <name type="common">Western plant bug</name>
    <dbReference type="NCBI Taxonomy" id="30085"/>
    <lineage>
        <taxon>Eukaryota</taxon>
        <taxon>Metazoa</taxon>
        <taxon>Ecdysozoa</taxon>
        <taxon>Arthropoda</taxon>
        <taxon>Hexapoda</taxon>
        <taxon>Insecta</taxon>
        <taxon>Pterygota</taxon>
        <taxon>Neoptera</taxon>
        <taxon>Paraneoptera</taxon>
        <taxon>Hemiptera</taxon>
        <taxon>Heteroptera</taxon>
        <taxon>Panheteroptera</taxon>
        <taxon>Cimicomorpha</taxon>
        <taxon>Miridae</taxon>
        <taxon>Mirini</taxon>
        <taxon>Lygus</taxon>
    </lineage>
</organism>
<keyword evidence="14" id="KW-0496">Mitochondrion</keyword>
<dbReference type="PRINTS" id="PR00834">
    <property type="entry name" value="PROTEASES2C"/>
</dbReference>
<dbReference type="PROSITE" id="PS50106">
    <property type="entry name" value="PDZ"/>
    <property type="match status" value="1"/>
</dbReference>
<dbReference type="InterPro" id="IPR001478">
    <property type="entry name" value="PDZ"/>
</dbReference>
<keyword evidence="8 19" id="KW-0812">Transmembrane</keyword>
<evidence type="ECO:0000256" key="10">
    <source>
        <dbReference type="ARBA" id="ARBA00022801"/>
    </source>
</evidence>
<dbReference type="GO" id="GO:0043065">
    <property type="term" value="P:positive regulation of apoptotic process"/>
    <property type="evidence" value="ECO:0007669"/>
    <property type="project" value="TreeGrafter"/>
</dbReference>
<keyword evidence="12" id="KW-0809">Transit peptide</keyword>
<evidence type="ECO:0000256" key="18">
    <source>
        <dbReference type="ARBA" id="ARBA00035606"/>
    </source>
</evidence>
<feature type="transmembrane region" description="Helical" evidence="19">
    <location>
        <begin position="61"/>
        <end position="81"/>
    </location>
</feature>
<reference evidence="21" key="2">
    <citation type="submission" date="2014-07" db="EMBL/GenBank/DDBJ databases">
        <authorList>
            <person name="Hull J."/>
        </authorList>
    </citation>
    <scope>NUCLEOTIDE SEQUENCE</scope>
</reference>
<dbReference type="InterPro" id="IPR001940">
    <property type="entry name" value="Peptidase_S1C"/>
</dbReference>
<keyword evidence="7 21" id="KW-0645">Protease</keyword>
<protein>
    <recommendedName>
        <fullName evidence="6">Serine protease HTRA2, mitochondrial</fullName>
        <ecNumber evidence="5">3.4.21.108</ecNumber>
    </recommendedName>
    <alternativeName>
        <fullName evidence="17">High temperature requirement protein A2</fullName>
    </alternativeName>
</protein>
<dbReference type="GO" id="GO:0007005">
    <property type="term" value="P:mitochondrion organization"/>
    <property type="evidence" value="ECO:0007669"/>
    <property type="project" value="UniProtKB-ARBA"/>
</dbReference>
<evidence type="ECO:0000256" key="2">
    <source>
        <dbReference type="ARBA" id="ARBA00004304"/>
    </source>
</evidence>
<evidence type="ECO:0000256" key="8">
    <source>
        <dbReference type="ARBA" id="ARBA00022692"/>
    </source>
</evidence>
<dbReference type="MEROPS" id="S01.476"/>
<comment type="similarity">
    <text evidence="4">Belongs to the peptidase S1C family.</text>
</comment>
<keyword evidence="11" id="KW-0720">Serine protease</keyword>
<dbReference type="GO" id="GO:0006915">
    <property type="term" value="P:apoptotic process"/>
    <property type="evidence" value="ECO:0007669"/>
    <property type="project" value="UniProtKB-KW"/>
</dbReference>
<dbReference type="Gene3D" id="2.40.10.120">
    <property type="match status" value="1"/>
</dbReference>
<accession>A0A0A9YXV5</accession>
<evidence type="ECO:0000256" key="4">
    <source>
        <dbReference type="ARBA" id="ARBA00010541"/>
    </source>
</evidence>
<evidence type="ECO:0000256" key="16">
    <source>
        <dbReference type="ARBA" id="ARBA00023145"/>
    </source>
</evidence>
<feature type="domain" description="PDZ" evidence="20">
    <location>
        <begin position="316"/>
        <end position="372"/>
    </location>
</feature>
<proteinExistence type="inferred from homology"/>
<evidence type="ECO:0000259" key="20">
    <source>
        <dbReference type="PROSITE" id="PS50106"/>
    </source>
</evidence>
<sequence length="413" mass="45499">MSRLARVITGHIHRVLRHTELRQQGVPRNRRFKYIYETRLPIRNAPCRCGPRKSKRGRWTIPAAISTFVVGTFSLFGVKWLPVADMKSFRDNNNFIADIVERTAKAVVMVEIHSRNFFSGSMSPQSNGSGFIVKDDGLIITSAHVVMAGKTGGTVIIKMNDDTSYQGTVEDVDLKADLATIRIKAPKRLPTIPLGSDRDLRPGEWVVAIGSPLALANTITAGVVSTVHRSSHELRLVGKEDMAYIQTDASLTFGNSGGPLVNLDGEVIGVNAMKVAAGISFAVPIRHVVNLMEHRVKKVKGHSLISNPKWYIGVSMISLTPQMFHELKVHHKSLAHTVVGGVLIWQVAIESPAHMAGLMPGDIILEMNGEKVYSTKSIYSGLETKLEDPLIVLKVMRHGELRTIEIKPEMSEL</sequence>
<evidence type="ECO:0000256" key="11">
    <source>
        <dbReference type="ARBA" id="ARBA00022825"/>
    </source>
</evidence>
<evidence type="ECO:0000256" key="3">
    <source>
        <dbReference type="ARBA" id="ARBA00004375"/>
    </source>
</evidence>
<evidence type="ECO:0000256" key="15">
    <source>
        <dbReference type="ARBA" id="ARBA00023136"/>
    </source>
</evidence>
<dbReference type="GO" id="GO:0006508">
    <property type="term" value="P:proteolysis"/>
    <property type="evidence" value="ECO:0007669"/>
    <property type="project" value="UniProtKB-KW"/>
</dbReference>
<dbReference type="InterPro" id="IPR009003">
    <property type="entry name" value="Peptidase_S1_PA"/>
</dbReference>
<dbReference type="Pfam" id="PF13365">
    <property type="entry name" value="Trypsin_2"/>
    <property type="match status" value="1"/>
</dbReference>
<name>A0A0A9YXV5_LYGHE</name>
<dbReference type="PANTHER" id="PTHR22939:SF129">
    <property type="entry name" value="SERINE PROTEASE HTRA2, MITOCHONDRIAL"/>
    <property type="match status" value="1"/>
</dbReference>
<dbReference type="EC" id="3.4.21.108" evidence="5"/>
<dbReference type="GO" id="GO:0005758">
    <property type="term" value="C:mitochondrial intermembrane space"/>
    <property type="evidence" value="ECO:0007669"/>
    <property type="project" value="UniProtKB-SubCell"/>
</dbReference>
<dbReference type="EMBL" id="GBHO01006585">
    <property type="protein sequence ID" value="JAG37019.1"/>
    <property type="molecule type" value="Transcribed_RNA"/>
</dbReference>
<keyword evidence="10" id="KW-0378">Hydrolase</keyword>
<keyword evidence="16" id="KW-0865">Zymogen</keyword>
<evidence type="ECO:0000256" key="7">
    <source>
        <dbReference type="ARBA" id="ARBA00022670"/>
    </source>
</evidence>
<dbReference type="Pfam" id="PF13180">
    <property type="entry name" value="PDZ_2"/>
    <property type="match status" value="1"/>
</dbReference>
<dbReference type="SMART" id="SM00228">
    <property type="entry name" value="PDZ"/>
    <property type="match status" value="1"/>
</dbReference>
<evidence type="ECO:0000256" key="1">
    <source>
        <dbReference type="ARBA" id="ARBA00001760"/>
    </source>
</evidence>
<evidence type="ECO:0000256" key="13">
    <source>
        <dbReference type="ARBA" id="ARBA00022989"/>
    </source>
</evidence>
<evidence type="ECO:0000256" key="12">
    <source>
        <dbReference type="ARBA" id="ARBA00022946"/>
    </source>
</evidence>
<dbReference type="InterPro" id="IPR036034">
    <property type="entry name" value="PDZ_sf"/>
</dbReference>
<dbReference type="SUPFAM" id="SSF50156">
    <property type="entry name" value="PDZ domain-like"/>
    <property type="match status" value="1"/>
</dbReference>
<evidence type="ECO:0000256" key="9">
    <source>
        <dbReference type="ARBA" id="ARBA00022703"/>
    </source>
</evidence>
<comment type="function">
    <text evidence="18">Serine protease that shows proteolytic activity against a non-specific substrate beta-casein. Promotes or induces cell death either by direct binding to and inhibition of BIRC proteins (also called inhibitor of apoptosis proteins, IAPs), leading to an increase in caspase activity, or by a BIRC inhibition-independent, caspase-independent and serine protease activity-dependent mechanism. Can antagonize antiapoptotic activity of th/Diap1 by directly inducing the degradation of th/Diap1.</text>
</comment>
<dbReference type="Gene3D" id="2.30.42.10">
    <property type="match status" value="1"/>
</dbReference>
<evidence type="ECO:0000313" key="21">
    <source>
        <dbReference type="EMBL" id="JAG37019.1"/>
    </source>
</evidence>
<evidence type="ECO:0000256" key="19">
    <source>
        <dbReference type="SAM" id="Phobius"/>
    </source>
</evidence>
<comment type="catalytic activity">
    <reaction evidence="1">
        <text>Cleavage of non-polar aliphatic amino-acids at the P1 position, with a preference for Val, Ile and Met. At the P2 and P3 positions, Arg is selected most strongly with a secondary preference for other hydrophilic residues.</text>
        <dbReference type="EC" id="3.4.21.108"/>
    </reaction>
</comment>
<gene>
    <name evidence="21" type="primary">HtrA2_0</name>
    <name evidence="21" type="ORF">CM83_99416</name>
</gene>
<dbReference type="FunFam" id="2.40.10.120:FF:000004">
    <property type="entry name" value="Serine protease HTRA2, mitochondrial"/>
    <property type="match status" value="1"/>
</dbReference>
<comment type="subcellular location">
    <subcellularLocation>
        <location evidence="3">Mitochondrion intermembrane space</location>
        <topology evidence="3">Single-pass membrane protein</topology>
    </subcellularLocation>
    <subcellularLocation>
        <location evidence="2">Mitochondrion membrane</location>
        <topology evidence="2">Single-pass membrane protein</topology>
    </subcellularLocation>
</comment>
<keyword evidence="9" id="KW-0053">Apoptosis</keyword>
<dbReference type="PANTHER" id="PTHR22939">
    <property type="entry name" value="SERINE PROTEASE FAMILY S1C HTRA-RELATED"/>
    <property type="match status" value="1"/>
</dbReference>
<dbReference type="AlphaFoldDB" id="A0A0A9YXV5"/>
<evidence type="ECO:0000256" key="14">
    <source>
        <dbReference type="ARBA" id="ARBA00023128"/>
    </source>
</evidence>
<evidence type="ECO:0000256" key="6">
    <source>
        <dbReference type="ARBA" id="ARBA00016929"/>
    </source>
</evidence>